<keyword evidence="2" id="KW-1185">Reference proteome</keyword>
<dbReference type="InterPro" id="IPR036770">
    <property type="entry name" value="Ankyrin_rpt-contain_sf"/>
</dbReference>
<dbReference type="PRINTS" id="PR01415">
    <property type="entry name" value="ANKYRIN"/>
</dbReference>
<comment type="caution">
    <text evidence="1">The sequence shown here is derived from an EMBL/GenBank/DDBJ whole genome shotgun (WGS) entry which is preliminary data.</text>
</comment>
<dbReference type="SMART" id="SM00248">
    <property type="entry name" value="ANK"/>
    <property type="match status" value="7"/>
</dbReference>
<dbReference type="PROSITE" id="PS50297">
    <property type="entry name" value="ANK_REP_REGION"/>
    <property type="match status" value="6"/>
</dbReference>
<dbReference type="Pfam" id="PF12796">
    <property type="entry name" value="Ank_2"/>
    <property type="match status" value="2"/>
</dbReference>
<accession>A0A6S7JHX2</accession>
<protein>
    <submittedName>
        <fullName evidence="1">Ankyrin repeat and SOCS box 5-like</fullName>
    </submittedName>
</protein>
<evidence type="ECO:0000313" key="1">
    <source>
        <dbReference type="EMBL" id="CAB4011088.1"/>
    </source>
</evidence>
<organism evidence="1 2">
    <name type="scientific">Paramuricea clavata</name>
    <name type="common">Red gorgonian</name>
    <name type="synonym">Violescent sea-whip</name>
    <dbReference type="NCBI Taxonomy" id="317549"/>
    <lineage>
        <taxon>Eukaryota</taxon>
        <taxon>Metazoa</taxon>
        <taxon>Cnidaria</taxon>
        <taxon>Anthozoa</taxon>
        <taxon>Octocorallia</taxon>
        <taxon>Malacalcyonacea</taxon>
        <taxon>Plexauridae</taxon>
        <taxon>Paramuricea</taxon>
    </lineage>
</organism>
<dbReference type="PROSITE" id="PS50088">
    <property type="entry name" value="ANK_REPEAT"/>
    <property type="match status" value="6"/>
</dbReference>
<dbReference type="InterPro" id="IPR051616">
    <property type="entry name" value="Cul2-RING_E3_ligase_SR"/>
</dbReference>
<dbReference type="OrthoDB" id="6380347at2759"/>
<dbReference type="InterPro" id="IPR002110">
    <property type="entry name" value="Ankyrin_rpt"/>
</dbReference>
<dbReference type="EMBL" id="CACRXK020007022">
    <property type="protein sequence ID" value="CAB4011088.1"/>
    <property type="molecule type" value="Genomic_DNA"/>
</dbReference>
<sequence>MGTNHSRHCEKISMSDEDLLARLATAAYKGCERDLKNLLKAGAFRFIDDFTMRGKSALHNAARSGQCSCVKILLEHNAYVNIASYDRRTPLMEAAEQGYTECLIMLLNYGADPNTVSTDQMTALHYAARNGHSDCVEKLLQSGSNVNAIASGGWTSLHFAARHAHSTCVKLLLQYNAQVEPPTTKRCIGSPLQHAASHGDSSCIELLLNAGSNVNSTDEKGWTPLHFAVFKGKLHNVETLIRYGADVNAVTSYVERSSYKDTPLHIALFYRFHDCALRLIQANAKLKCRNEPNGETPIDLARKRQLLTMYRYMENISRTPPTLKSQCCSQIRQSLKPDVVTRVKKLSIPPEMENAILYPKFSKLQE</sequence>
<evidence type="ECO:0000313" key="2">
    <source>
        <dbReference type="Proteomes" id="UP001152795"/>
    </source>
</evidence>
<reference evidence="1" key="1">
    <citation type="submission" date="2020-04" db="EMBL/GenBank/DDBJ databases">
        <authorList>
            <person name="Alioto T."/>
            <person name="Alioto T."/>
            <person name="Gomez Garrido J."/>
        </authorList>
    </citation>
    <scope>NUCLEOTIDE SEQUENCE</scope>
    <source>
        <strain evidence="1">A484AB</strain>
    </source>
</reference>
<dbReference type="PANTHER" id="PTHR46224">
    <property type="entry name" value="ANKYRIN REPEAT FAMILY PROTEIN"/>
    <property type="match status" value="1"/>
</dbReference>
<proteinExistence type="predicted"/>
<gene>
    <name evidence="1" type="ORF">PACLA_8A036640</name>
</gene>
<dbReference type="SUPFAM" id="SSF48403">
    <property type="entry name" value="Ankyrin repeat"/>
    <property type="match status" value="1"/>
</dbReference>
<dbReference type="PANTHER" id="PTHR46224:SF64">
    <property type="entry name" value="IQ MOTIF AND ANKYRIN REPEAT DOMAIN-CONTAINING PROTEIN 1"/>
    <property type="match status" value="1"/>
</dbReference>
<name>A0A6S7JHX2_PARCT</name>
<dbReference type="Proteomes" id="UP001152795">
    <property type="component" value="Unassembled WGS sequence"/>
</dbReference>
<dbReference type="Pfam" id="PF13637">
    <property type="entry name" value="Ank_4"/>
    <property type="match status" value="1"/>
</dbReference>
<dbReference type="Gene3D" id="1.25.40.20">
    <property type="entry name" value="Ankyrin repeat-containing domain"/>
    <property type="match status" value="2"/>
</dbReference>
<dbReference type="AlphaFoldDB" id="A0A6S7JHX2"/>